<dbReference type="EMBL" id="JACICC010000003">
    <property type="protein sequence ID" value="MBB3809524.1"/>
    <property type="molecule type" value="Genomic_DNA"/>
</dbReference>
<dbReference type="InterPro" id="IPR043141">
    <property type="entry name" value="Ribosomal_uL10-like_sf"/>
</dbReference>
<proteinExistence type="inferred from homology"/>
<evidence type="ECO:0000313" key="7">
    <source>
        <dbReference type="EMBL" id="MBB3809524.1"/>
    </source>
</evidence>
<dbReference type="NCBIfam" id="NF000955">
    <property type="entry name" value="PRK00099.1-1"/>
    <property type="match status" value="1"/>
</dbReference>
<evidence type="ECO:0000313" key="8">
    <source>
        <dbReference type="Proteomes" id="UP000537592"/>
    </source>
</evidence>
<evidence type="ECO:0000256" key="4">
    <source>
        <dbReference type="ARBA" id="ARBA00023274"/>
    </source>
</evidence>
<organism evidence="7 8">
    <name type="scientific">Pseudochelatococcus contaminans</name>
    <dbReference type="NCBI Taxonomy" id="1538103"/>
    <lineage>
        <taxon>Bacteria</taxon>
        <taxon>Pseudomonadati</taxon>
        <taxon>Pseudomonadota</taxon>
        <taxon>Alphaproteobacteria</taxon>
        <taxon>Hyphomicrobiales</taxon>
        <taxon>Chelatococcaceae</taxon>
        <taxon>Pseudochelatococcus</taxon>
    </lineage>
</organism>
<sequence length="171" mass="17536">MDRAAKAELAASLGEVFTSSGVVVVAHYAGLRVSELQKLRHEARQAGAQVQVAKNRIAKIALEGKDVAGIAPLLKGPTLLAYSDDPIAAAKVVSDFAKTNDKLVILGGATGSTTLDVDGVKALASLPSLDELRAKLVGLVQAPATKIAQVVNAPAAKVARVFGAYANRDAA</sequence>
<dbReference type="SUPFAM" id="SSF160369">
    <property type="entry name" value="Ribosomal protein L10-like"/>
    <property type="match status" value="1"/>
</dbReference>
<dbReference type="PANTHER" id="PTHR11560">
    <property type="entry name" value="39S RIBOSOMAL PROTEIN L10, MITOCHONDRIAL"/>
    <property type="match status" value="1"/>
</dbReference>
<dbReference type="InterPro" id="IPR022973">
    <property type="entry name" value="Ribosomal_uL10_bac"/>
</dbReference>
<keyword evidence="6" id="KW-0699">rRNA-binding</keyword>
<evidence type="ECO:0000256" key="6">
    <source>
        <dbReference type="HAMAP-Rule" id="MF_00362"/>
    </source>
</evidence>
<dbReference type="AlphaFoldDB" id="A0A7W6EGJ7"/>
<dbReference type="GO" id="GO:1990904">
    <property type="term" value="C:ribonucleoprotein complex"/>
    <property type="evidence" value="ECO:0007669"/>
    <property type="project" value="UniProtKB-KW"/>
</dbReference>
<dbReference type="GO" id="GO:0070180">
    <property type="term" value="F:large ribosomal subunit rRNA binding"/>
    <property type="evidence" value="ECO:0007669"/>
    <property type="project" value="UniProtKB-UniRule"/>
</dbReference>
<comment type="subunit">
    <text evidence="6">Part of the ribosomal stalk of the 50S ribosomal subunit. The N-terminus interacts with L11 and the large rRNA to form the base of the stalk. The C-terminus forms an elongated spine to which L12 dimers bind in a sequential fashion forming a multimeric L10(L12)X complex.</text>
</comment>
<keyword evidence="3 6" id="KW-0689">Ribosomal protein</keyword>
<keyword evidence="6" id="KW-0694">RNA-binding</keyword>
<dbReference type="RefSeq" id="WP_183751692.1">
    <property type="nucleotide sequence ID" value="NZ_JACICC010000003.1"/>
</dbReference>
<dbReference type="Gene3D" id="6.10.250.290">
    <property type="match status" value="1"/>
</dbReference>
<dbReference type="GO" id="GO:0006412">
    <property type="term" value="P:translation"/>
    <property type="evidence" value="ECO:0007669"/>
    <property type="project" value="UniProtKB-UniRule"/>
</dbReference>
<dbReference type="InterPro" id="IPR047865">
    <property type="entry name" value="Ribosomal_uL10_bac_type"/>
</dbReference>
<reference evidence="7 8" key="1">
    <citation type="submission" date="2020-08" db="EMBL/GenBank/DDBJ databases">
        <title>Genomic Encyclopedia of Type Strains, Phase IV (KMG-IV): sequencing the most valuable type-strain genomes for metagenomic binning, comparative biology and taxonomic classification.</title>
        <authorList>
            <person name="Goeker M."/>
        </authorList>
    </citation>
    <scope>NUCLEOTIDE SEQUENCE [LARGE SCALE GENOMIC DNA]</scope>
    <source>
        <strain evidence="7 8">DSM 28760</strain>
    </source>
</reference>
<evidence type="ECO:0000256" key="2">
    <source>
        <dbReference type="ARBA" id="ARBA00008889"/>
    </source>
</evidence>
<comment type="similarity">
    <text evidence="2 6">Belongs to the universal ribosomal protein uL10 family.</text>
</comment>
<evidence type="ECO:0000256" key="3">
    <source>
        <dbReference type="ARBA" id="ARBA00022980"/>
    </source>
</evidence>
<keyword evidence="4 6" id="KW-0687">Ribonucleoprotein</keyword>
<dbReference type="InterPro" id="IPR001790">
    <property type="entry name" value="Ribosomal_uL10"/>
</dbReference>
<comment type="caution">
    <text evidence="7">The sequence shown here is derived from an EMBL/GenBank/DDBJ whole genome shotgun (WGS) entry which is preliminary data.</text>
</comment>
<comment type="function">
    <text evidence="1 6">Forms part of the ribosomal stalk, playing a central role in the interaction of the ribosome with GTP-bound translation factors.</text>
</comment>
<dbReference type="Gene3D" id="3.30.70.1730">
    <property type="match status" value="1"/>
</dbReference>
<dbReference type="Proteomes" id="UP000537592">
    <property type="component" value="Unassembled WGS sequence"/>
</dbReference>
<evidence type="ECO:0000256" key="5">
    <source>
        <dbReference type="ARBA" id="ARBA00035202"/>
    </source>
</evidence>
<protein>
    <recommendedName>
        <fullName evidence="5 6">Large ribosomal subunit protein uL10</fullName>
    </recommendedName>
</protein>
<name>A0A7W6EGJ7_9HYPH</name>
<accession>A0A7W6EGJ7</accession>
<keyword evidence="8" id="KW-1185">Reference proteome</keyword>
<dbReference type="GO" id="GO:0005840">
    <property type="term" value="C:ribosome"/>
    <property type="evidence" value="ECO:0007669"/>
    <property type="project" value="UniProtKB-KW"/>
</dbReference>
<dbReference type="Pfam" id="PF00466">
    <property type="entry name" value="Ribosomal_L10"/>
    <property type="match status" value="1"/>
</dbReference>
<gene>
    <name evidence="6" type="primary">rplJ</name>
    <name evidence="7" type="ORF">FHS81_001606</name>
</gene>
<dbReference type="CDD" id="cd05797">
    <property type="entry name" value="Ribosomal_L10"/>
    <property type="match status" value="1"/>
</dbReference>
<evidence type="ECO:0000256" key="1">
    <source>
        <dbReference type="ARBA" id="ARBA00002633"/>
    </source>
</evidence>
<dbReference type="HAMAP" id="MF_00362">
    <property type="entry name" value="Ribosomal_uL10"/>
    <property type="match status" value="1"/>
</dbReference>